<evidence type="ECO:0000313" key="2">
    <source>
        <dbReference type="Proteomes" id="UP000051184"/>
    </source>
</evidence>
<reference evidence="2" key="1">
    <citation type="submission" date="2015-09" db="EMBL/GenBank/DDBJ databases">
        <authorList>
            <person name="Rodrigo-Torres Lidia"/>
            <person name="Arahal R.David."/>
        </authorList>
    </citation>
    <scope>NUCLEOTIDE SEQUENCE [LARGE SCALE GENOMIC DNA]</scope>
    <source>
        <strain evidence="2">CECT 5114</strain>
    </source>
</reference>
<protein>
    <submittedName>
        <fullName evidence="1">Uncharacterized protein</fullName>
    </submittedName>
</protein>
<sequence length="86" mass="9413">MSSLTLNVLKAVDPLVFPLPSSPKEPLLVERRFSLATVAADESVARETCEVRHENVLSSQALPKQGKFSARYLNAFSPLVFAGRGR</sequence>
<gene>
    <name evidence="1" type="ORF">TA5114_01851</name>
</gene>
<keyword evidence="2" id="KW-1185">Reference proteome</keyword>
<dbReference type="Proteomes" id="UP000051184">
    <property type="component" value="Unassembled WGS sequence"/>
</dbReference>
<accession>A0A0P1IR31</accession>
<name>A0A0P1IR31_9RHOB</name>
<organism evidence="1 2">
    <name type="scientific">Cognatishimia activa</name>
    <dbReference type="NCBI Taxonomy" id="1715691"/>
    <lineage>
        <taxon>Bacteria</taxon>
        <taxon>Pseudomonadati</taxon>
        <taxon>Pseudomonadota</taxon>
        <taxon>Alphaproteobacteria</taxon>
        <taxon>Rhodobacterales</taxon>
        <taxon>Paracoccaceae</taxon>
        <taxon>Cognatishimia</taxon>
    </lineage>
</organism>
<evidence type="ECO:0000313" key="1">
    <source>
        <dbReference type="EMBL" id="CUK26045.1"/>
    </source>
</evidence>
<proteinExistence type="predicted"/>
<dbReference type="EMBL" id="CYUE01000020">
    <property type="protein sequence ID" value="CUK26045.1"/>
    <property type="molecule type" value="Genomic_DNA"/>
</dbReference>
<dbReference type="AlphaFoldDB" id="A0A0P1IR31"/>